<comment type="caution">
    <text evidence="3">The sequence shown here is derived from an EMBL/GenBank/DDBJ whole genome shotgun (WGS) entry which is preliminary data.</text>
</comment>
<protein>
    <submittedName>
        <fullName evidence="3">Fucose isomerase</fullName>
    </submittedName>
</protein>
<dbReference type="CDD" id="cd00578">
    <property type="entry name" value="L-fuc_L-ara-isomerases"/>
    <property type="match status" value="1"/>
</dbReference>
<gene>
    <name evidence="3" type="ORF">GC093_13645</name>
</gene>
<evidence type="ECO:0000313" key="4">
    <source>
        <dbReference type="Proteomes" id="UP000641588"/>
    </source>
</evidence>
<keyword evidence="4" id="KW-1185">Reference proteome</keyword>
<evidence type="ECO:0000256" key="2">
    <source>
        <dbReference type="ARBA" id="ARBA00023277"/>
    </source>
</evidence>
<dbReference type="GO" id="GO:0005996">
    <property type="term" value="P:monosaccharide metabolic process"/>
    <property type="evidence" value="ECO:0007669"/>
    <property type="project" value="InterPro"/>
</dbReference>
<dbReference type="AlphaFoldDB" id="A0A972JZ67"/>
<dbReference type="GO" id="GO:0005737">
    <property type="term" value="C:cytoplasm"/>
    <property type="evidence" value="ECO:0007669"/>
    <property type="project" value="InterPro"/>
</dbReference>
<sequence length="479" mass="53904">MGKLKLGYAPTRRFVFSAEDAFKYKVLIREKMDSFGLDIEIVDLEGLNNEGLLYDDLYNAEEIVKHFQHHEVDAVFFPHCNFGTEDMVGRVAKALGKPVLLWGPRDEAPLEDGMRLRDTQCGLFATGKVLRRFNVPFTYITNSRVDDPVFERGFRNFVAAANVVKEFRRLRILQIAPRPSSFWTMMCNEGELLEKFGIEIYPITLEDIKTAAKKVGAKGGPEFDEAVSYIKEHLDYSEVGEEAVNKIAALKVAMKQYAAKTASTAIAIQCWSSLQDAMGIMPCLANAILTDEQIPVTCETDIHGAITSIMVQAASLNTKPTFFADLTIRHPDNPNGELLFHCGNFPVSLSVEEKPQLRKHFLFDDHSPGTHEGEIRGGEMTLARFDGDHGEYSIFLGRAKGIQGPYTRGSYVWVEVNDWPLWEEKLVKGPYVHHSVGIHQDVIPALYEACTYIPGLKPDPVDPSESEIQAWLRGKDWQR</sequence>
<keyword evidence="1 3" id="KW-0413">Isomerase</keyword>
<name>A0A972JZ67_9BACL</name>
<evidence type="ECO:0000313" key="3">
    <source>
        <dbReference type="EMBL" id="NOU94254.1"/>
    </source>
</evidence>
<reference evidence="3" key="1">
    <citation type="submission" date="2019-10" db="EMBL/GenBank/DDBJ databases">
        <title>Description of Paenibacillus glebae sp. nov.</title>
        <authorList>
            <person name="Carlier A."/>
            <person name="Qi S."/>
        </authorList>
    </citation>
    <scope>NUCLEOTIDE SEQUENCE</scope>
    <source>
        <strain evidence="3">LMG 31456</strain>
    </source>
</reference>
<keyword evidence="2" id="KW-0119">Carbohydrate metabolism</keyword>
<dbReference type="RefSeq" id="WP_171652451.1">
    <property type="nucleotide sequence ID" value="NZ_WHOD01000055.1"/>
</dbReference>
<accession>A0A972JZ67</accession>
<dbReference type="PANTHER" id="PTHR36120:SF1">
    <property type="entry name" value="L-FUCOSE ISOMERASE C-TERMINAL DOMAIN-CONTAINING PROTEIN"/>
    <property type="match status" value="1"/>
</dbReference>
<dbReference type="GO" id="GO:0016861">
    <property type="term" value="F:intramolecular oxidoreductase activity, interconverting aldoses and ketoses"/>
    <property type="evidence" value="ECO:0007669"/>
    <property type="project" value="InterPro"/>
</dbReference>
<evidence type="ECO:0000256" key="1">
    <source>
        <dbReference type="ARBA" id="ARBA00023235"/>
    </source>
</evidence>
<dbReference type="EMBL" id="WHOD01000055">
    <property type="protein sequence ID" value="NOU94254.1"/>
    <property type="molecule type" value="Genomic_DNA"/>
</dbReference>
<dbReference type="SUPFAM" id="SSF53743">
    <property type="entry name" value="FucI/AraA N-terminal and middle domains"/>
    <property type="match status" value="1"/>
</dbReference>
<proteinExistence type="predicted"/>
<dbReference type="InterPro" id="IPR009015">
    <property type="entry name" value="Fucose_isomerase_N/cen_sf"/>
</dbReference>
<organism evidence="3 4">
    <name type="scientific">Paenibacillus foliorum</name>
    <dbReference type="NCBI Taxonomy" id="2654974"/>
    <lineage>
        <taxon>Bacteria</taxon>
        <taxon>Bacillati</taxon>
        <taxon>Bacillota</taxon>
        <taxon>Bacilli</taxon>
        <taxon>Bacillales</taxon>
        <taxon>Paenibacillaceae</taxon>
        <taxon>Paenibacillus</taxon>
    </lineage>
</organism>
<dbReference type="Proteomes" id="UP000641588">
    <property type="component" value="Unassembled WGS sequence"/>
</dbReference>
<dbReference type="PANTHER" id="PTHR36120">
    <property type="entry name" value="FUCOSE ISOMERASE"/>
    <property type="match status" value="1"/>
</dbReference>